<proteinExistence type="predicted"/>
<reference evidence="1 2" key="1">
    <citation type="submission" date="2009-06" db="EMBL/GenBank/DDBJ databases">
        <title>The draft genome of Clostridium carboxidivorans P7.</title>
        <authorList>
            <consortium name="US DOE Joint Genome Institute (JGI-PGF)"/>
            <person name="Lucas S."/>
            <person name="Copeland A."/>
            <person name="Lapidus A."/>
            <person name="Glavina del Rio T."/>
            <person name="Tice H."/>
            <person name="Bruce D."/>
            <person name="Goodwin L."/>
            <person name="Pitluck S."/>
            <person name="Larimer F."/>
            <person name="Land M.L."/>
            <person name="Hauser L."/>
            <person name="Hemme C.L."/>
        </authorList>
    </citation>
    <scope>NUCLEOTIDE SEQUENCE [LARGE SCALE GENOMIC DNA]</scope>
    <source>
        <strain evidence="1 2">P7</strain>
    </source>
</reference>
<comment type="caution">
    <text evidence="1">The sequence shown here is derived from an EMBL/GenBank/DDBJ whole genome shotgun (WGS) entry which is preliminary data.</text>
</comment>
<organism evidence="1 2">
    <name type="scientific">Clostridium carboxidivorans P7</name>
    <dbReference type="NCBI Taxonomy" id="536227"/>
    <lineage>
        <taxon>Bacteria</taxon>
        <taxon>Bacillati</taxon>
        <taxon>Bacillota</taxon>
        <taxon>Clostridia</taxon>
        <taxon>Eubacteriales</taxon>
        <taxon>Clostridiaceae</taxon>
        <taxon>Clostridium</taxon>
    </lineage>
</organism>
<gene>
    <name evidence="1" type="ORF">CcarbDRAFT_3104</name>
</gene>
<protein>
    <submittedName>
        <fullName evidence="1">Uncharacterized protein</fullName>
    </submittedName>
</protein>
<sequence length="34" mass="4011">MAKINKKNSILWISTVNFGMHDCEVKLKWCEETL</sequence>
<dbReference type="AlphaFoldDB" id="C6PWD7"/>
<evidence type="ECO:0000313" key="1">
    <source>
        <dbReference type="EMBL" id="EET86414.1"/>
    </source>
</evidence>
<keyword evidence="2" id="KW-1185">Reference proteome</keyword>
<dbReference type="Proteomes" id="UP000004198">
    <property type="component" value="Unassembled WGS sequence"/>
</dbReference>
<name>C6PWD7_9CLOT</name>
<accession>C6PWD7</accession>
<dbReference type="EMBL" id="ACVI01000054">
    <property type="protein sequence ID" value="EET86414.1"/>
    <property type="molecule type" value="Genomic_DNA"/>
</dbReference>
<evidence type="ECO:0000313" key="2">
    <source>
        <dbReference type="Proteomes" id="UP000004198"/>
    </source>
</evidence>